<sequence length="87" mass="10364">MDDIFNFVSYANEEALKYANSIVNLVMKEAFTLAANYLRFTKLRERFETFSYLISRPEVHYNRWDKLLKPLLNFGLTSSRCFPRKSI</sequence>
<name>A0AAW2TDI5_9LAMI</name>
<proteinExistence type="predicted"/>
<accession>A0AAW2TDI5</accession>
<comment type="caution">
    <text evidence="1">The sequence shown here is derived from an EMBL/GenBank/DDBJ whole genome shotgun (WGS) entry which is preliminary data.</text>
</comment>
<evidence type="ECO:0000313" key="1">
    <source>
        <dbReference type="EMBL" id="KAL0401686.1"/>
    </source>
</evidence>
<reference evidence="1" key="2">
    <citation type="journal article" date="2024" name="Plant">
        <title>Genomic evolution and insights into agronomic trait innovations of Sesamum species.</title>
        <authorList>
            <person name="Miao H."/>
            <person name="Wang L."/>
            <person name="Qu L."/>
            <person name="Liu H."/>
            <person name="Sun Y."/>
            <person name="Le M."/>
            <person name="Wang Q."/>
            <person name="Wei S."/>
            <person name="Zheng Y."/>
            <person name="Lin W."/>
            <person name="Duan Y."/>
            <person name="Cao H."/>
            <person name="Xiong S."/>
            <person name="Wang X."/>
            <person name="Wei L."/>
            <person name="Li C."/>
            <person name="Ma Q."/>
            <person name="Ju M."/>
            <person name="Zhao R."/>
            <person name="Li G."/>
            <person name="Mu C."/>
            <person name="Tian Q."/>
            <person name="Mei H."/>
            <person name="Zhang T."/>
            <person name="Gao T."/>
            <person name="Zhang H."/>
        </authorList>
    </citation>
    <scope>NUCLEOTIDE SEQUENCE</scope>
    <source>
        <strain evidence="1">KEN1</strain>
    </source>
</reference>
<organism evidence="1">
    <name type="scientific">Sesamum latifolium</name>
    <dbReference type="NCBI Taxonomy" id="2727402"/>
    <lineage>
        <taxon>Eukaryota</taxon>
        <taxon>Viridiplantae</taxon>
        <taxon>Streptophyta</taxon>
        <taxon>Embryophyta</taxon>
        <taxon>Tracheophyta</taxon>
        <taxon>Spermatophyta</taxon>
        <taxon>Magnoliopsida</taxon>
        <taxon>eudicotyledons</taxon>
        <taxon>Gunneridae</taxon>
        <taxon>Pentapetalae</taxon>
        <taxon>asterids</taxon>
        <taxon>lamiids</taxon>
        <taxon>Lamiales</taxon>
        <taxon>Pedaliaceae</taxon>
        <taxon>Sesamum</taxon>
    </lineage>
</organism>
<dbReference type="AlphaFoldDB" id="A0AAW2TDI5"/>
<dbReference type="EMBL" id="JACGWN010000015">
    <property type="protein sequence ID" value="KAL0401686.1"/>
    <property type="molecule type" value="Genomic_DNA"/>
</dbReference>
<reference evidence="1" key="1">
    <citation type="submission" date="2020-06" db="EMBL/GenBank/DDBJ databases">
        <authorList>
            <person name="Li T."/>
            <person name="Hu X."/>
            <person name="Zhang T."/>
            <person name="Song X."/>
            <person name="Zhang H."/>
            <person name="Dai N."/>
            <person name="Sheng W."/>
            <person name="Hou X."/>
            <person name="Wei L."/>
        </authorList>
    </citation>
    <scope>NUCLEOTIDE SEQUENCE</scope>
    <source>
        <strain evidence="1">KEN1</strain>
        <tissue evidence="1">Leaf</tissue>
    </source>
</reference>
<protein>
    <submittedName>
        <fullName evidence="1">Uncharacterized protein</fullName>
    </submittedName>
</protein>
<gene>
    <name evidence="1" type="ORF">Slati_4198500</name>
</gene>